<keyword evidence="1" id="KW-0732">Signal</keyword>
<reference evidence="2 3" key="1">
    <citation type="journal article" date="2015" name="Genome Biol. Evol.">
        <title>Comparative Genomics of a Bacterivorous Green Alga Reveals Evolutionary Causalities and Consequences of Phago-Mixotrophic Mode of Nutrition.</title>
        <authorList>
            <person name="Burns J.A."/>
            <person name="Paasch A."/>
            <person name="Narechania A."/>
            <person name="Kim E."/>
        </authorList>
    </citation>
    <scope>NUCLEOTIDE SEQUENCE [LARGE SCALE GENOMIC DNA]</scope>
    <source>
        <strain evidence="2 3">PLY_AMNH</strain>
    </source>
</reference>
<organism evidence="2 3">
    <name type="scientific">Cymbomonas tetramitiformis</name>
    <dbReference type="NCBI Taxonomy" id="36881"/>
    <lineage>
        <taxon>Eukaryota</taxon>
        <taxon>Viridiplantae</taxon>
        <taxon>Chlorophyta</taxon>
        <taxon>Pyramimonadophyceae</taxon>
        <taxon>Pyramimonadales</taxon>
        <taxon>Pyramimonadaceae</taxon>
        <taxon>Cymbomonas</taxon>
    </lineage>
</organism>
<proteinExistence type="predicted"/>
<name>A0AAE0ETP6_9CHLO</name>
<feature type="signal peptide" evidence="1">
    <location>
        <begin position="1"/>
        <end position="32"/>
    </location>
</feature>
<evidence type="ECO:0000313" key="3">
    <source>
        <dbReference type="Proteomes" id="UP001190700"/>
    </source>
</evidence>
<gene>
    <name evidence="2" type="ORF">CYMTET_51438</name>
</gene>
<sequence length="140" mass="15745">MEGGFRLKPFASVISLCLQLGITLPLVREVSAVGTVRCACGGEVDEFCKFSDHYLICNRRGMITHRHDAVQDVLVEMLRKAKKFLEECARGRQDRLGPELVSATWSTPKFMSYWGQKIMVALQGAQAFGLHIRALKDYPQ</sequence>
<comment type="caution">
    <text evidence="2">The sequence shown here is derived from an EMBL/GenBank/DDBJ whole genome shotgun (WGS) entry which is preliminary data.</text>
</comment>
<evidence type="ECO:0000256" key="1">
    <source>
        <dbReference type="SAM" id="SignalP"/>
    </source>
</evidence>
<dbReference type="EMBL" id="LGRX02034176">
    <property type="protein sequence ID" value="KAK3238555.1"/>
    <property type="molecule type" value="Genomic_DNA"/>
</dbReference>
<feature type="chain" id="PRO_5042112952" evidence="1">
    <location>
        <begin position="33"/>
        <end position="140"/>
    </location>
</feature>
<evidence type="ECO:0000313" key="2">
    <source>
        <dbReference type="EMBL" id="KAK3238555.1"/>
    </source>
</evidence>
<keyword evidence="3" id="KW-1185">Reference proteome</keyword>
<dbReference type="AlphaFoldDB" id="A0AAE0ETP6"/>
<dbReference type="Proteomes" id="UP001190700">
    <property type="component" value="Unassembled WGS sequence"/>
</dbReference>
<accession>A0AAE0ETP6</accession>
<protein>
    <submittedName>
        <fullName evidence="2">Uncharacterized protein</fullName>
    </submittedName>
</protein>